<feature type="transmembrane region" description="Helical" evidence="8">
    <location>
        <begin position="292"/>
        <end position="315"/>
    </location>
</feature>
<dbReference type="Proteomes" id="UP000278222">
    <property type="component" value="Unassembled WGS sequence"/>
</dbReference>
<dbReference type="PANTHER" id="PTHR23522">
    <property type="entry name" value="BLL5896 PROTEIN"/>
    <property type="match status" value="1"/>
</dbReference>
<evidence type="ECO:0000256" key="8">
    <source>
        <dbReference type="SAM" id="Phobius"/>
    </source>
</evidence>
<keyword evidence="11" id="KW-1185">Reference proteome</keyword>
<keyword evidence="4" id="KW-0997">Cell inner membrane</keyword>
<organism evidence="10 11">
    <name type="scientific">Stella humosa</name>
    <dbReference type="NCBI Taxonomy" id="94"/>
    <lineage>
        <taxon>Bacteria</taxon>
        <taxon>Pseudomonadati</taxon>
        <taxon>Pseudomonadota</taxon>
        <taxon>Alphaproteobacteria</taxon>
        <taxon>Rhodospirillales</taxon>
        <taxon>Stellaceae</taxon>
        <taxon>Stella</taxon>
    </lineage>
</organism>
<reference evidence="10 11" key="1">
    <citation type="submission" date="2018-11" db="EMBL/GenBank/DDBJ databases">
        <title>Genomic Encyclopedia of Type Strains, Phase IV (KMG-IV): sequencing the most valuable type-strain genomes for metagenomic binning, comparative biology and taxonomic classification.</title>
        <authorList>
            <person name="Goeker M."/>
        </authorList>
    </citation>
    <scope>NUCLEOTIDE SEQUENCE [LARGE SCALE GENOMIC DNA]</scope>
    <source>
        <strain evidence="10 11">DSM 5900</strain>
    </source>
</reference>
<comment type="caution">
    <text evidence="10">The sequence shown here is derived from an EMBL/GenBank/DDBJ whole genome shotgun (WGS) entry which is preliminary data.</text>
</comment>
<feature type="transmembrane region" description="Helical" evidence="8">
    <location>
        <begin position="159"/>
        <end position="180"/>
    </location>
</feature>
<evidence type="ECO:0000256" key="1">
    <source>
        <dbReference type="ARBA" id="ARBA00004429"/>
    </source>
</evidence>
<evidence type="ECO:0000256" key="2">
    <source>
        <dbReference type="ARBA" id="ARBA00022448"/>
    </source>
</evidence>
<evidence type="ECO:0000256" key="6">
    <source>
        <dbReference type="ARBA" id="ARBA00022989"/>
    </source>
</evidence>
<dbReference type="Pfam" id="PF12832">
    <property type="entry name" value="MFS_1_like"/>
    <property type="match status" value="1"/>
</dbReference>
<evidence type="ECO:0000256" key="7">
    <source>
        <dbReference type="ARBA" id="ARBA00023136"/>
    </source>
</evidence>
<dbReference type="GO" id="GO:0030395">
    <property type="term" value="F:lactose binding"/>
    <property type="evidence" value="ECO:0007669"/>
    <property type="project" value="TreeGrafter"/>
</dbReference>
<dbReference type="InterPro" id="IPR036259">
    <property type="entry name" value="MFS_trans_sf"/>
</dbReference>
<dbReference type="RefSeq" id="WP_170216647.1">
    <property type="nucleotide sequence ID" value="NZ_AP019700.1"/>
</dbReference>
<keyword evidence="2" id="KW-0813">Transport</keyword>
<keyword evidence="3" id="KW-1003">Cell membrane</keyword>
<dbReference type="NCBIfam" id="NF037955">
    <property type="entry name" value="mfs"/>
    <property type="match status" value="1"/>
</dbReference>
<evidence type="ECO:0000256" key="3">
    <source>
        <dbReference type="ARBA" id="ARBA00022475"/>
    </source>
</evidence>
<evidence type="ECO:0000313" key="10">
    <source>
        <dbReference type="EMBL" id="ROP83849.1"/>
    </source>
</evidence>
<feature type="transmembrane region" description="Helical" evidence="8">
    <location>
        <begin position="261"/>
        <end position="280"/>
    </location>
</feature>
<gene>
    <name evidence="10" type="ORF">EDC65_4498</name>
</gene>
<dbReference type="EMBL" id="RJKX01000016">
    <property type="protein sequence ID" value="ROP83849.1"/>
    <property type="molecule type" value="Genomic_DNA"/>
</dbReference>
<evidence type="ECO:0000256" key="5">
    <source>
        <dbReference type="ARBA" id="ARBA00022692"/>
    </source>
</evidence>
<evidence type="ECO:0000259" key="9">
    <source>
        <dbReference type="Pfam" id="PF12832"/>
    </source>
</evidence>
<dbReference type="InterPro" id="IPR024989">
    <property type="entry name" value="MFS_assoc_dom"/>
</dbReference>
<feature type="domain" description="Major facilitator superfamily associated" evidence="9">
    <location>
        <begin position="8"/>
        <end position="352"/>
    </location>
</feature>
<dbReference type="PIRSF" id="PIRSF004925">
    <property type="entry name" value="HcaT"/>
    <property type="match status" value="1"/>
</dbReference>
<proteinExistence type="predicted"/>
<feature type="transmembrane region" description="Helical" evidence="8">
    <location>
        <begin position="135"/>
        <end position="153"/>
    </location>
</feature>
<keyword evidence="5 8" id="KW-0812">Transmembrane</keyword>
<dbReference type="GO" id="GO:0005886">
    <property type="term" value="C:plasma membrane"/>
    <property type="evidence" value="ECO:0007669"/>
    <property type="project" value="UniProtKB-SubCell"/>
</dbReference>
<feature type="transmembrane region" description="Helical" evidence="8">
    <location>
        <begin position="201"/>
        <end position="222"/>
    </location>
</feature>
<keyword evidence="7 8" id="KW-0472">Membrane</keyword>
<feature type="transmembrane region" description="Helical" evidence="8">
    <location>
        <begin position="94"/>
        <end position="114"/>
    </location>
</feature>
<evidence type="ECO:0000256" key="4">
    <source>
        <dbReference type="ARBA" id="ARBA00022519"/>
    </source>
</evidence>
<dbReference type="SUPFAM" id="SSF103473">
    <property type="entry name" value="MFS general substrate transporter"/>
    <property type="match status" value="1"/>
</dbReference>
<dbReference type="InterPro" id="IPR026032">
    <property type="entry name" value="HcaT-like"/>
</dbReference>
<feature type="transmembrane region" description="Helical" evidence="8">
    <location>
        <begin position="354"/>
        <end position="373"/>
    </location>
</feature>
<comment type="subcellular location">
    <subcellularLocation>
        <location evidence="1">Cell inner membrane</location>
        <topology evidence="1">Multi-pass membrane protein</topology>
    </subcellularLocation>
</comment>
<dbReference type="AlphaFoldDB" id="A0A3N1KYH2"/>
<evidence type="ECO:0000313" key="11">
    <source>
        <dbReference type="Proteomes" id="UP000278222"/>
    </source>
</evidence>
<accession>A0A3N1KYH2</accession>
<dbReference type="PANTHER" id="PTHR23522:SF10">
    <property type="entry name" value="3-PHENYLPROPIONIC ACID TRANSPORTER-RELATED"/>
    <property type="match status" value="1"/>
</dbReference>
<sequence>MAPHSVAIRIAIFYAAIFAVIGLRMPFWPVWLSGRGLGPGEIGVVLAVGSWMQVAAAPWVASRVDRRGERRKVLAILAAAAALGYALFDLTGGFVGIVLVAGLVAAVFTPIMPLGDNLAMLAVSRYGIDYGRARLWGSISFMVVATVGGAAIAGHSERVLWMIVAAVAATAAAALLLPDIRTARQRDRTGALRPLLRDRRFLAFLATAGCLQCSHAMIYGFGTLHWQGAGLSPAFIGLLWAESVVAEIVFFAWGKHALTRIGPLGLLAAGAVAGLVRWPLTALGTDPVTLLLLQPLHAATFGAAHLGAMTFIARTIPPERSASAQSLHSAIAGGIAFGIAMPLAGILYGFFGGAGFAAMTLFSALGLAGTWWLSRTP</sequence>
<feature type="transmembrane region" description="Helical" evidence="8">
    <location>
        <begin position="12"/>
        <end position="30"/>
    </location>
</feature>
<feature type="transmembrane region" description="Helical" evidence="8">
    <location>
        <begin position="327"/>
        <end position="348"/>
    </location>
</feature>
<keyword evidence="6 8" id="KW-1133">Transmembrane helix</keyword>
<dbReference type="GO" id="GO:0015528">
    <property type="term" value="F:lactose:proton symporter activity"/>
    <property type="evidence" value="ECO:0007669"/>
    <property type="project" value="TreeGrafter"/>
</dbReference>
<feature type="transmembrane region" description="Helical" evidence="8">
    <location>
        <begin position="42"/>
        <end position="61"/>
    </location>
</feature>
<feature type="transmembrane region" description="Helical" evidence="8">
    <location>
        <begin position="234"/>
        <end position="254"/>
    </location>
</feature>
<protein>
    <submittedName>
        <fullName evidence="10">PPP family 3-phenylpropionic acid transporter</fullName>
    </submittedName>
</protein>
<feature type="transmembrane region" description="Helical" evidence="8">
    <location>
        <begin position="73"/>
        <end position="88"/>
    </location>
</feature>
<dbReference type="Gene3D" id="1.20.1250.20">
    <property type="entry name" value="MFS general substrate transporter like domains"/>
    <property type="match status" value="2"/>
</dbReference>
<name>A0A3N1KYH2_9PROT</name>